<evidence type="ECO:0000256" key="6">
    <source>
        <dbReference type="ARBA" id="ARBA00022679"/>
    </source>
</evidence>
<evidence type="ECO:0000256" key="15">
    <source>
        <dbReference type="ARBA" id="ARBA00068150"/>
    </source>
</evidence>
<dbReference type="CDD" id="cd16922">
    <property type="entry name" value="HATPase_EvgS-ArcB-TorS-like"/>
    <property type="match status" value="1"/>
</dbReference>
<protein>
    <recommendedName>
        <fullName evidence="15">Sensory/regulatory protein RpfC</fullName>
        <ecNumber evidence="3">2.7.13.3</ecNumber>
    </recommendedName>
</protein>
<evidence type="ECO:0000256" key="11">
    <source>
        <dbReference type="ARBA" id="ARBA00022989"/>
    </source>
</evidence>
<dbReference type="PRINTS" id="PR00344">
    <property type="entry name" value="BCTRLSENSOR"/>
</dbReference>
<dbReference type="Pfam" id="PF02518">
    <property type="entry name" value="HATPase_c"/>
    <property type="match status" value="1"/>
</dbReference>
<evidence type="ECO:0000313" key="21">
    <source>
        <dbReference type="Proteomes" id="UP000663722"/>
    </source>
</evidence>
<dbReference type="CDD" id="cd17546">
    <property type="entry name" value="REC_hyHK_CKI1_RcsC-like"/>
    <property type="match status" value="1"/>
</dbReference>
<dbReference type="InterPro" id="IPR003018">
    <property type="entry name" value="GAF"/>
</dbReference>
<dbReference type="InterPro" id="IPR036641">
    <property type="entry name" value="HPT_dom_sf"/>
</dbReference>
<dbReference type="Gene3D" id="1.20.120.160">
    <property type="entry name" value="HPT domain"/>
    <property type="match status" value="1"/>
</dbReference>
<evidence type="ECO:0000256" key="2">
    <source>
        <dbReference type="ARBA" id="ARBA00004651"/>
    </source>
</evidence>
<evidence type="ECO:0000256" key="5">
    <source>
        <dbReference type="ARBA" id="ARBA00022553"/>
    </source>
</evidence>
<proteinExistence type="predicted"/>
<feature type="region of interest" description="Disordered" evidence="17">
    <location>
        <begin position="662"/>
        <end position="682"/>
    </location>
</feature>
<comment type="subcellular location">
    <subcellularLocation>
        <location evidence="2">Cell membrane</location>
        <topology evidence="2">Multi-pass membrane protein</topology>
    </subcellularLocation>
</comment>
<organism evidence="20 21">
    <name type="scientific">Desulfonema magnum</name>
    <dbReference type="NCBI Taxonomy" id="45655"/>
    <lineage>
        <taxon>Bacteria</taxon>
        <taxon>Pseudomonadati</taxon>
        <taxon>Thermodesulfobacteriota</taxon>
        <taxon>Desulfobacteria</taxon>
        <taxon>Desulfobacterales</taxon>
        <taxon>Desulfococcaceae</taxon>
        <taxon>Desulfonema</taxon>
    </lineage>
</organism>
<dbReference type="CDD" id="cd00082">
    <property type="entry name" value="HisKA"/>
    <property type="match status" value="1"/>
</dbReference>
<evidence type="ECO:0000256" key="7">
    <source>
        <dbReference type="ARBA" id="ARBA00022692"/>
    </source>
</evidence>
<dbReference type="InterPro" id="IPR029016">
    <property type="entry name" value="GAF-like_dom_sf"/>
</dbReference>
<dbReference type="FunFam" id="3.30.565.10:FF:000010">
    <property type="entry name" value="Sensor histidine kinase RcsC"/>
    <property type="match status" value="1"/>
</dbReference>
<dbReference type="Pfam" id="PF00072">
    <property type="entry name" value="Response_reg"/>
    <property type="match status" value="2"/>
</dbReference>
<evidence type="ECO:0000259" key="19">
    <source>
        <dbReference type="PROSITE" id="PS50110"/>
    </source>
</evidence>
<feature type="domain" description="Response regulatory" evidence="19">
    <location>
        <begin position="3"/>
        <end position="122"/>
    </location>
</feature>
<gene>
    <name evidence="20" type="ORF">dnm_032680</name>
</gene>
<evidence type="ECO:0000256" key="17">
    <source>
        <dbReference type="SAM" id="MobiDB-lite"/>
    </source>
</evidence>
<evidence type="ECO:0000256" key="14">
    <source>
        <dbReference type="ARBA" id="ARBA00064003"/>
    </source>
</evidence>
<name>A0A975GNU7_9BACT</name>
<dbReference type="Gene3D" id="3.40.50.2300">
    <property type="match status" value="2"/>
</dbReference>
<dbReference type="GO" id="GO:0005886">
    <property type="term" value="C:plasma membrane"/>
    <property type="evidence" value="ECO:0007669"/>
    <property type="project" value="UniProtKB-SubCell"/>
</dbReference>
<dbReference type="SMART" id="SM00388">
    <property type="entry name" value="HisKA"/>
    <property type="match status" value="1"/>
</dbReference>
<evidence type="ECO:0000256" key="9">
    <source>
        <dbReference type="ARBA" id="ARBA00022777"/>
    </source>
</evidence>
<feature type="domain" description="Histidine kinase" evidence="18">
    <location>
        <begin position="339"/>
        <end position="560"/>
    </location>
</feature>
<evidence type="ECO:0000256" key="16">
    <source>
        <dbReference type="PROSITE-ProRule" id="PRU00169"/>
    </source>
</evidence>
<keyword evidence="12" id="KW-0902">Two-component regulatory system</keyword>
<dbReference type="EMBL" id="CP061800">
    <property type="protein sequence ID" value="QTA87238.1"/>
    <property type="molecule type" value="Genomic_DNA"/>
</dbReference>
<keyword evidence="7" id="KW-0812">Transmembrane</keyword>
<sequence>MEQILIIDDMKENLVLYSELLKKYIPDYSVIIAQSGREGIEKAKSEQPVTILLDISMPVMDGFEVCKRLKSDKKTKHIPIIILTGIRRDTQSRIKALDIGADAFLTKPIGGAELVSQVNVMLRIKKTEDLLRREKQLLENAVKERTKDLAWEASVNEAIAELSGALISSLTIENISFLILDKAKRLTGSNHGYTGYIHPSTGDLICPAVSGDPRDLSQKPGRDIVFKTFEGLWGWVLNNRNPLLINTPPSLPDASVTPMGHIPIRRFLSAPAQTDEKLVGQIALANSDRNYDDHDLKVVERLAVLYAVAIQRNWADAELIKAREQAEAANRAKSEFLANMSHEIRTPMNGVMGMLELALDTQLNEKQTEYLTLAKYSADSLLHLLNEALDLSRIEAGRLEINLIDFSLCSVIKSAIAPVKLKATEKNLGLRYDISEDIPDHLVGDPDRLRQIIVNLVRNAIKFTEKGEIFVQVTLVKKKGDSVLLNFSVKDNGIGIPPNKLDSIFDCFSQVDGSIRRKYGGVGLGLSISKKLVELMEGRIWVESEVDRGSTFCFTVPLSLQSKVPFLISDRGSVNGHYEIKNTKNTESDFPEQFKNNIRILLAEDDLTSQKLVTNILNKNGYKLSVVSNGEAALEVLDRLHFDLILMDIRMPVMDGLEATRRIRKKESETDKPDTRTSHPGSEISGIPIIALTAHAFKNEREACLAAGMNDHISKPINKKELLEIIEKFLPSREREASEQPILKKALNSELKERTRLEIELLRKAISSQDENLTEYHAHKLKSMASDMSASKMVDEVFRLELAVRKGDTAKYDSLLQRVEKAFGQLIEN</sequence>
<evidence type="ECO:0000313" key="20">
    <source>
        <dbReference type="EMBL" id="QTA87238.1"/>
    </source>
</evidence>
<keyword evidence="21" id="KW-1185">Reference proteome</keyword>
<dbReference type="Pfam" id="PF00512">
    <property type="entry name" value="HisKA"/>
    <property type="match status" value="1"/>
</dbReference>
<dbReference type="KEGG" id="dmm:dnm_032680"/>
<feature type="modified residue" description="4-aspartylphosphate" evidence="16">
    <location>
        <position position="54"/>
    </location>
</feature>
<dbReference type="SMART" id="SM00387">
    <property type="entry name" value="HATPase_c"/>
    <property type="match status" value="1"/>
</dbReference>
<dbReference type="PROSITE" id="PS50110">
    <property type="entry name" value="RESPONSE_REGULATORY"/>
    <property type="match status" value="2"/>
</dbReference>
<keyword evidence="9 20" id="KW-0418">Kinase</keyword>
<evidence type="ECO:0000256" key="4">
    <source>
        <dbReference type="ARBA" id="ARBA00022475"/>
    </source>
</evidence>
<dbReference type="InterPro" id="IPR003661">
    <property type="entry name" value="HisK_dim/P_dom"/>
</dbReference>
<evidence type="ECO:0000259" key="18">
    <source>
        <dbReference type="PROSITE" id="PS50109"/>
    </source>
</evidence>
<feature type="modified residue" description="4-aspartylphosphate" evidence="16">
    <location>
        <position position="648"/>
    </location>
</feature>
<accession>A0A975GNU7</accession>
<comment type="catalytic activity">
    <reaction evidence="1">
        <text>ATP + protein L-histidine = ADP + protein N-phospho-L-histidine.</text>
        <dbReference type="EC" id="2.7.13.3"/>
    </reaction>
</comment>
<dbReference type="EC" id="2.7.13.3" evidence="3"/>
<keyword evidence="8" id="KW-0547">Nucleotide-binding</keyword>
<evidence type="ECO:0000256" key="10">
    <source>
        <dbReference type="ARBA" id="ARBA00022840"/>
    </source>
</evidence>
<reference evidence="20" key="1">
    <citation type="journal article" date="2021" name="Microb. Physiol.">
        <title>Proteogenomic Insights into the Physiology of Marine, Sulfate-Reducing, Filamentous Desulfonema limicola and Desulfonema magnum.</title>
        <authorList>
            <person name="Schnaars V."/>
            <person name="Wohlbrand L."/>
            <person name="Scheve S."/>
            <person name="Hinrichs C."/>
            <person name="Reinhardt R."/>
            <person name="Rabus R."/>
        </authorList>
    </citation>
    <scope>NUCLEOTIDE SEQUENCE</scope>
    <source>
        <strain evidence="20">4be13</strain>
    </source>
</reference>
<evidence type="ECO:0000256" key="3">
    <source>
        <dbReference type="ARBA" id="ARBA00012438"/>
    </source>
</evidence>
<dbReference type="Gene3D" id="1.10.287.130">
    <property type="match status" value="1"/>
</dbReference>
<comment type="subunit">
    <text evidence="14">At low DSF concentrations, interacts with RpfF.</text>
</comment>
<dbReference type="Gene3D" id="3.30.450.40">
    <property type="match status" value="1"/>
</dbReference>
<feature type="compositionally biased region" description="Basic and acidic residues" evidence="17">
    <location>
        <begin position="662"/>
        <end position="677"/>
    </location>
</feature>
<keyword evidence="13" id="KW-0472">Membrane</keyword>
<dbReference type="SUPFAM" id="SSF52172">
    <property type="entry name" value="CheY-like"/>
    <property type="match status" value="2"/>
</dbReference>
<dbReference type="InterPro" id="IPR001789">
    <property type="entry name" value="Sig_transdc_resp-reg_receiver"/>
</dbReference>
<dbReference type="InterPro" id="IPR036097">
    <property type="entry name" value="HisK_dim/P_sf"/>
</dbReference>
<keyword evidence="6" id="KW-0808">Transferase</keyword>
<dbReference type="GO" id="GO:0000155">
    <property type="term" value="F:phosphorelay sensor kinase activity"/>
    <property type="evidence" value="ECO:0007669"/>
    <property type="project" value="InterPro"/>
</dbReference>
<dbReference type="InterPro" id="IPR011006">
    <property type="entry name" value="CheY-like_superfamily"/>
</dbReference>
<dbReference type="InterPro" id="IPR005467">
    <property type="entry name" value="His_kinase_dom"/>
</dbReference>
<dbReference type="InterPro" id="IPR036890">
    <property type="entry name" value="HATPase_C_sf"/>
</dbReference>
<dbReference type="Gene3D" id="3.30.565.10">
    <property type="entry name" value="Histidine kinase-like ATPase, C-terminal domain"/>
    <property type="match status" value="1"/>
</dbReference>
<dbReference type="SUPFAM" id="SSF55781">
    <property type="entry name" value="GAF domain-like"/>
    <property type="match status" value="1"/>
</dbReference>
<evidence type="ECO:0000256" key="13">
    <source>
        <dbReference type="ARBA" id="ARBA00023136"/>
    </source>
</evidence>
<dbReference type="SUPFAM" id="SSF55874">
    <property type="entry name" value="ATPase domain of HSP90 chaperone/DNA topoisomerase II/histidine kinase"/>
    <property type="match status" value="1"/>
</dbReference>
<dbReference type="PANTHER" id="PTHR45339:SF1">
    <property type="entry name" value="HYBRID SIGNAL TRANSDUCTION HISTIDINE KINASE J"/>
    <property type="match status" value="1"/>
</dbReference>
<evidence type="ECO:0000256" key="12">
    <source>
        <dbReference type="ARBA" id="ARBA00023012"/>
    </source>
</evidence>
<keyword evidence="5 16" id="KW-0597">Phosphoprotein</keyword>
<keyword evidence="10" id="KW-0067">ATP-binding</keyword>
<dbReference type="InterPro" id="IPR003594">
    <property type="entry name" value="HATPase_dom"/>
</dbReference>
<dbReference type="FunFam" id="1.10.287.130:FF:000002">
    <property type="entry name" value="Two-component osmosensing histidine kinase"/>
    <property type="match status" value="1"/>
</dbReference>
<dbReference type="SMART" id="SM00448">
    <property type="entry name" value="REC"/>
    <property type="match status" value="2"/>
</dbReference>
<dbReference type="Proteomes" id="UP000663722">
    <property type="component" value="Chromosome"/>
</dbReference>
<dbReference type="PROSITE" id="PS50109">
    <property type="entry name" value="HIS_KIN"/>
    <property type="match status" value="1"/>
</dbReference>
<dbReference type="Pfam" id="PF13185">
    <property type="entry name" value="GAF_2"/>
    <property type="match status" value="1"/>
</dbReference>
<dbReference type="SUPFAM" id="SSF47226">
    <property type="entry name" value="Histidine-containing phosphotransfer domain, HPT domain"/>
    <property type="match status" value="1"/>
</dbReference>
<dbReference type="InterPro" id="IPR004358">
    <property type="entry name" value="Sig_transdc_His_kin-like_C"/>
</dbReference>
<evidence type="ECO:0000256" key="1">
    <source>
        <dbReference type="ARBA" id="ARBA00000085"/>
    </source>
</evidence>
<dbReference type="PANTHER" id="PTHR45339">
    <property type="entry name" value="HYBRID SIGNAL TRANSDUCTION HISTIDINE KINASE J"/>
    <property type="match status" value="1"/>
</dbReference>
<dbReference type="GO" id="GO:0005524">
    <property type="term" value="F:ATP binding"/>
    <property type="evidence" value="ECO:0007669"/>
    <property type="project" value="UniProtKB-KW"/>
</dbReference>
<keyword evidence="4" id="KW-1003">Cell membrane</keyword>
<keyword evidence="11" id="KW-1133">Transmembrane helix</keyword>
<dbReference type="SUPFAM" id="SSF47384">
    <property type="entry name" value="Homodimeric domain of signal transducing histidine kinase"/>
    <property type="match status" value="1"/>
</dbReference>
<dbReference type="AlphaFoldDB" id="A0A975GNU7"/>
<dbReference type="RefSeq" id="WP_207682525.1">
    <property type="nucleotide sequence ID" value="NZ_CP061800.1"/>
</dbReference>
<evidence type="ECO:0000256" key="8">
    <source>
        <dbReference type="ARBA" id="ARBA00022741"/>
    </source>
</evidence>
<feature type="domain" description="Response regulatory" evidence="19">
    <location>
        <begin position="599"/>
        <end position="730"/>
    </location>
</feature>